<keyword evidence="3" id="KW-1185">Reference proteome</keyword>
<dbReference type="PANTHER" id="PTHR11802">
    <property type="entry name" value="SERINE PROTEASE FAMILY S10 SERINE CARBOXYPEPTIDASE"/>
    <property type="match status" value="1"/>
</dbReference>
<organism evidence="2 3">
    <name type="scientific">Gossypium lobatum</name>
    <dbReference type="NCBI Taxonomy" id="34289"/>
    <lineage>
        <taxon>Eukaryota</taxon>
        <taxon>Viridiplantae</taxon>
        <taxon>Streptophyta</taxon>
        <taxon>Embryophyta</taxon>
        <taxon>Tracheophyta</taxon>
        <taxon>Spermatophyta</taxon>
        <taxon>Magnoliopsida</taxon>
        <taxon>eudicotyledons</taxon>
        <taxon>Gunneridae</taxon>
        <taxon>Pentapetalae</taxon>
        <taxon>rosids</taxon>
        <taxon>malvids</taxon>
        <taxon>Malvales</taxon>
        <taxon>Malvaceae</taxon>
        <taxon>Malvoideae</taxon>
        <taxon>Gossypium</taxon>
    </lineage>
</organism>
<accession>A0A7J8NIL2</accession>
<evidence type="ECO:0000256" key="1">
    <source>
        <dbReference type="ARBA" id="ARBA00009431"/>
    </source>
</evidence>
<dbReference type="PANTHER" id="PTHR11802:SF227">
    <property type="entry name" value="SERINE CARBOXYPEPTIDASE-LIKE 41"/>
    <property type="match status" value="1"/>
</dbReference>
<dbReference type="GO" id="GO:0004185">
    <property type="term" value="F:serine-type carboxypeptidase activity"/>
    <property type="evidence" value="ECO:0007669"/>
    <property type="project" value="InterPro"/>
</dbReference>
<comment type="similarity">
    <text evidence="1">Belongs to the peptidase S10 family.</text>
</comment>
<dbReference type="AlphaFoldDB" id="A0A7J8NIL2"/>
<evidence type="ECO:0000313" key="3">
    <source>
        <dbReference type="Proteomes" id="UP000593572"/>
    </source>
</evidence>
<protein>
    <submittedName>
        <fullName evidence="2">Uncharacterized protein</fullName>
    </submittedName>
</protein>
<proteinExistence type="inferred from homology"/>
<reference evidence="2 3" key="1">
    <citation type="journal article" date="2019" name="Genome Biol. Evol.">
        <title>Insights into the evolution of the New World diploid cottons (Gossypium, subgenus Houzingenia) based on genome sequencing.</title>
        <authorList>
            <person name="Grover C.E."/>
            <person name="Arick M.A. 2nd"/>
            <person name="Thrash A."/>
            <person name="Conover J.L."/>
            <person name="Sanders W.S."/>
            <person name="Peterson D.G."/>
            <person name="Frelichowski J.E."/>
            <person name="Scheffler J.A."/>
            <person name="Scheffler B.E."/>
            <person name="Wendel J.F."/>
        </authorList>
    </citation>
    <scope>NUCLEOTIDE SEQUENCE [LARGE SCALE GENOMIC DNA]</scope>
    <source>
        <strain evidence="2">157</strain>
        <tissue evidence="2">Leaf</tissue>
    </source>
</reference>
<dbReference type="GO" id="GO:0006508">
    <property type="term" value="P:proteolysis"/>
    <property type="evidence" value="ECO:0007669"/>
    <property type="project" value="InterPro"/>
</dbReference>
<dbReference type="EMBL" id="JABEZX010351381">
    <property type="protein sequence ID" value="MBA0576789.1"/>
    <property type="molecule type" value="Genomic_DNA"/>
</dbReference>
<sequence>HFVPNLANALLNDNKQSKQSKFNFKGLVLGNLMLRKKLDDIAKIDFFFSREMINNSLYNEIKKECNATDENNYFSSMKTTWRAKCKNLVFRFGCFQN</sequence>
<dbReference type="Gene3D" id="3.40.50.1820">
    <property type="entry name" value="alpha/beta hydrolase"/>
    <property type="match status" value="1"/>
</dbReference>
<comment type="caution">
    <text evidence="2">The sequence shown here is derived from an EMBL/GenBank/DDBJ whole genome shotgun (WGS) entry which is preliminary data.</text>
</comment>
<dbReference type="Proteomes" id="UP000593572">
    <property type="component" value="Unassembled WGS sequence"/>
</dbReference>
<dbReference type="InterPro" id="IPR029058">
    <property type="entry name" value="AB_hydrolase_fold"/>
</dbReference>
<evidence type="ECO:0000313" key="2">
    <source>
        <dbReference type="EMBL" id="MBA0576789.1"/>
    </source>
</evidence>
<dbReference type="SUPFAM" id="SSF53474">
    <property type="entry name" value="alpha/beta-Hydrolases"/>
    <property type="match status" value="1"/>
</dbReference>
<name>A0A7J8NIL2_9ROSI</name>
<dbReference type="InterPro" id="IPR001563">
    <property type="entry name" value="Peptidase_S10"/>
</dbReference>
<gene>
    <name evidence="2" type="ORF">Golob_024505</name>
</gene>
<dbReference type="Pfam" id="PF00450">
    <property type="entry name" value="Peptidase_S10"/>
    <property type="match status" value="1"/>
</dbReference>
<feature type="non-terminal residue" evidence="2">
    <location>
        <position position="97"/>
    </location>
</feature>